<dbReference type="SUPFAM" id="SSF117100">
    <property type="entry name" value="Beta-galactosidase LacA, domain 3"/>
    <property type="match status" value="1"/>
</dbReference>
<keyword evidence="7" id="KW-0326">Glycosidase</keyword>
<dbReference type="InterPro" id="IPR025300">
    <property type="entry name" value="BetaGal_jelly_roll_dom"/>
</dbReference>
<keyword evidence="5" id="KW-0378">Hydrolase</keyword>
<dbReference type="Pfam" id="PF10435">
    <property type="entry name" value="BetaGal_dom2"/>
    <property type="match status" value="1"/>
</dbReference>
<evidence type="ECO:0000256" key="5">
    <source>
        <dbReference type="ARBA" id="ARBA00022801"/>
    </source>
</evidence>
<feature type="region of interest" description="Disordered" evidence="9">
    <location>
        <begin position="868"/>
        <end position="1042"/>
    </location>
</feature>
<protein>
    <recommendedName>
        <fullName evidence="3">beta-galactosidase</fullName>
        <ecNumber evidence="3">3.2.1.23</ecNumber>
    </recommendedName>
</protein>
<name>A0A7W3R9Q2_9ACTN</name>
<feature type="signal peptide" evidence="10">
    <location>
        <begin position="1"/>
        <end position="35"/>
    </location>
</feature>
<dbReference type="Pfam" id="PF01301">
    <property type="entry name" value="Glyco_hydro_35"/>
    <property type="match status" value="1"/>
</dbReference>
<dbReference type="InterPro" id="IPR036833">
    <property type="entry name" value="BetaGal_dom3_sf"/>
</dbReference>
<feature type="compositionally biased region" description="Basic residues" evidence="9">
    <location>
        <begin position="791"/>
        <end position="802"/>
    </location>
</feature>
<dbReference type="Pfam" id="PF13364">
    <property type="entry name" value="BetaGal_ABD2"/>
    <property type="match status" value="1"/>
</dbReference>
<dbReference type="InterPro" id="IPR018954">
    <property type="entry name" value="Betagal_dom2"/>
</dbReference>
<dbReference type="PRINTS" id="PR00742">
    <property type="entry name" value="GLHYDRLASE35"/>
</dbReference>
<dbReference type="EC" id="3.2.1.23" evidence="3"/>
<keyword evidence="13" id="KW-1185">Reference proteome</keyword>
<dbReference type="PANTHER" id="PTHR23421">
    <property type="entry name" value="BETA-GALACTOSIDASE RELATED"/>
    <property type="match status" value="1"/>
</dbReference>
<dbReference type="InterPro" id="IPR025972">
    <property type="entry name" value="BetaGal_dom3"/>
</dbReference>
<evidence type="ECO:0000313" key="13">
    <source>
        <dbReference type="Proteomes" id="UP000539313"/>
    </source>
</evidence>
<keyword evidence="6" id="KW-0325">Glycoprotein</keyword>
<dbReference type="Proteomes" id="UP000539313">
    <property type="component" value="Unassembled WGS sequence"/>
</dbReference>
<feature type="domain" description="Beta-galactosidase" evidence="11">
    <location>
        <begin position="384"/>
        <end position="559"/>
    </location>
</feature>
<evidence type="ECO:0000256" key="4">
    <source>
        <dbReference type="ARBA" id="ARBA00022729"/>
    </source>
</evidence>
<dbReference type="PROSITE" id="PS51318">
    <property type="entry name" value="TAT"/>
    <property type="match status" value="1"/>
</dbReference>
<dbReference type="InterPro" id="IPR008979">
    <property type="entry name" value="Galactose-bd-like_sf"/>
</dbReference>
<dbReference type="Gene3D" id="2.102.20.10">
    <property type="entry name" value="Beta-galactosidase, domain 2"/>
    <property type="match status" value="1"/>
</dbReference>
<feature type="region of interest" description="Disordered" evidence="9">
    <location>
        <begin position="780"/>
        <end position="856"/>
    </location>
</feature>
<dbReference type="AlphaFoldDB" id="A0A7W3R9Q2"/>
<dbReference type="SUPFAM" id="SSF51445">
    <property type="entry name" value="(Trans)glycosidases"/>
    <property type="match status" value="1"/>
</dbReference>
<evidence type="ECO:0000256" key="2">
    <source>
        <dbReference type="ARBA" id="ARBA00009809"/>
    </source>
</evidence>
<evidence type="ECO:0000256" key="6">
    <source>
        <dbReference type="ARBA" id="ARBA00023180"/>
    </source>
</evidence>
<dbReference type="GO" id="GO:0004565">
    <property type="term" value="F:beta-galactosidase activity"/>
    <property type="evidence" value="ECO:0007669"/>
    <property type="project" value="UniProtKB-EC"/>
</dbReference>
<feature type="compositionally biased region" description="Basic residues" evidence="9">
    <location>
        <begin position="922"/>
        <end position="956"/>
    </location>
</feature>
<dbReference type="SUPFAM" id="SSF49785">
    <property type="entry name" value="Galactose-binding domain-like"/>
    <property type="match status" value="1"/>
</dbReference>
<evidence type="ECO:0000259" key="11">
    <source>
        <dbReference type="SMART" id="SM01029"/>
    </source>
</evidence>
<reference evidence="12 13" key="1">
    <citation type="submission" date="2020-08" db="EMBL/GenBank/DDBJ databases">
        <title>Sequencing the genomes of 1000 actinobacteria strains.</title>
        <authorList>
            <person name="Klenk H.-P."/>
        </authorList>
    </citation>
    <scope>NUCLEOTIDE SEQUENCE [LARGE SCALE GENOMIC DNA]</scope>
    <source>
        <strain evidence="12 13">DSM 45823</strain>
    </source>
</reference>
<evidence type="ECO:0000256" key="3">
    <source>
        <dbReference type="ARBA" id="ARBA00012756"/>
    </source>
</evidence>
<dbReference type="Gene3D" id="3.20.20.80">
    <property type="entry name" value="Glycosidases"/>
    <property type="match status" value="1"/>
</dbReference>
<dbReference type="SUPFAM" id="SSF51011">
    <property type="entry name" value="Glycosyl hydrolase domain"/>
    <property type="match status" value="1"/>
</dbReference>
<gene>
    <name evidence="12" type="ORF">HNR21_003457</name>
</gene>
<dbReference type="InterPro" id="IPR031330">
    <property type="entry name" value="Gly_Hdrlase_35_cat"/>
</dbReference>
<proteinExistence type="inferred from homology"/>
<evidence type="ECO:0000256" key="10">
    <source>
        <dbReference type="SAM" id="SignalP"/>
    </source>
</evidence>
<organism evidence="12 13">
    <name type="scientific">Thermomonospora cellulosilytica</name>
    <dbReference type="NCBI Taxonomy" id="1411118"/>
    <lineage>
        <taxon>Bacteria</taxon>
        <taxon>Bacillati</taxon>
        <taxon>Actinomycetota</taxon>
        <taxon>Actinomycetes</taxon>
        <taxon>Streptosporangiales</taxon>
        <taxon>Thermomonosporaceae</taxon>
        <taxon>Thermomonospora</taxon>
    </lineage>
</organism>
<feature type="compositionally biased region" description="Basic and acidic residues" evidence="9">
    <location>
        <begin position="780"/>
        <end position="790"/>
    </location>
</feature>
<dbReference type="InterPro" id="IPR006311">
    <property type="entry name" value="TAT_signal"/>
</dbReference>
<dbReference type="GO" id="GO:0005975">
    <property type="term" value="P:carbohydrate metabolic process"/>
    <property type="evidence" value="ECO:0007669"/>
    <property type="project" value="InterPro"/>
</dbReference>
<comment type="catalytic activity">
    <reaction evidence="1">
        <text>Hydrolysis of terminal non-reducing beta-D-galactose residues in beta-D-galactosides.</text>
        <dbReference type="EC" id="3.2.1.23"/>
    </reaction>
</comment>
<keyword evidence="4 10" id="KW-0732">Signal</keyword>
<comment type="similarity">
    <text evidence="2 8">Belongs to the glycosyl hydrolase 35 family.</text>
</comment>
<dbReference type="Pfam" id="PF13363">
    <property type="entry name" value="BetaGal_dom3"/>
    <property type="match status" value="1"/>
</dbReference>
<dbReference type="Gene3D" id="2.60.120.260">
    <property type="entry name" value="Galactose-binding domain-like"/>
    <property type="match status" value="1"/>
</dbReference>
<dbReference type="EMBL" id="JACJII010000001">
    <property type="protein sequence ID" value="MBA9004575.1"/>
    <property type="molecule type" value="Genomic_DNA"/>
</dbReference>
<feature type="chain" id="PRO_5031103882" description="beta-galactosidase" evidence="10">
    <location>
        <begin position="36"/>
        <end position="1042"/>
    </location>
</feature>
<dbReference type="SMART" id="SM01029">
    <property type="entry name" value="BetaGal_dom2"/>
    <property type="match status" value="1"/>
</dbReference>
<sequence length="1042" mass="112882">MTAFGRGGPRRPLVTLGAAAAALATVLATTGAVQAAPAAAAPAHQITYDRHSLMVAGRRVLLWSGEFHYFRLPSPDLWRDVLERIRAAGFNGVSLYFHWGYHSPRRGVYDFTGVRDVDRLLRLTEELGLYVVARPGPYINAETSGGGFPAWLKNVPGRARSSDPGYTAAYREWLDRINPIIARHQVTRGGSVIAYNVENEYAAGTDPAYMEDLKRRARADGIDVPITHNQCCDASWTPTWASGEGAVQIPGVDDYPQSFECRRPGTWGAWGEGVTERLSDEAPVYAAEYQAGAIDLNNAGYDKCRELTGPEFMKVYYKSNLITAGATMFGYYMSFGGTNWGWLGQPNDVYTSYDYGAAITENRQLTAKYDEFKRQGYFVTGVAPLTRTDPVTAPASSNPAVHTEARANPGTRTQFVLVRHADRRTDADETATLAWRTPDGDRTLPVRLKGRDAKILVAGYDLGGQRLAVSTSEIMTHAAIGGRDVAVLYGTEGTPGTTVLRYASRPTVKVLDGEATAAYGNGDLRLDYTHKGLTRVLVTGGGRRPLLLMLGTDAEAAKFWRASTAAGPVLVRGTSLVRSATLTGGALALRADLARTENVEVFAPPSARRLTVNGRHVPATVTASGSLTGAAAGPERVRIPQPARWSVRTEAPEARPDFDDSGWAVADRTTTVSPIKPASGPVLYADDYGFHHGHVWYRGRFTATGEETAVSLNAITGRGGVYQVWLNGRYLGSAAGGTQADADAPVNPRPGPGRFAVPAGLLRAGEQAVLSVLVGNMGHNDDWTADDVRHKQQRRLDRRRRPAQAAARPGRRVPRRVGSADHLADPGRAGRRGPARHGPRPPQQRRPVRRAVRLAPARPRRPFLVCGVPGRPAGRTRCDLVPHVAATRPAGGPRRRADPAVRRGHRPPPGADLRQRLEHGPVRRRGSAARLHPARRGAAARRRQHPGPGRRRRGGVHGRAGEPGPGRRPSRRGEGAGRARPGRGRLTEGDEETGPRRMSRSRRAGRTPRHRRPVRPKHQRTRAHPPSDMISLGTIGPDGGGS</sequence>
<evidence type="ECO:0000256" key="8">
    <source>
        <dbReference type="RuleBase" id="RU003679"/>
    </source>
</evidence>
<dbReference type="InterPro" id="IPR017853">
    <property type="entry name" value="GH"/>
</dbReference>
<feature type="compositionally biased region" description="Basic residues" evidence="9">
    <location>
        <begin position="829"/>
        <end position="839"/>
    </location>
</feature>
<accession>A0A7W3R9Q2</accession>
<evidence type="ECO:0000313" key="12">
    <source>
        <dbReference type="EMBL" id="MBA9004575.1"/>
    </source>
</evidence>
<evidence type="ECO:0000256" key="1">
    <source>
        <dbReference type="ARBA" id="ARBA00001412"/>
    </source>
</evidence>
<evidence type="ECO:0000256" key="9">
    <source>
        <dbReference type="SAM" id="MobiDB-lite"/>
    </source>
</evidence>
<evidence type="ECO:0000256" key="7">
    <source>
        <dbReference type="ARBA" id="ARBA00023295"/>
    </source>
</evidence>
<dbReference type="InterPro" id="IPR037110">
    <property type="entry name" value="Betagal_dom2_sf"/>
</dbReference>
<dbReference type="InterPro" id="IPR001944">
    <property type="entry name" value="Glycoside_Hdrlase_35"/>
</dbReference>
<comment type="caution">
    <text evidence="12">The sequence shown here is derived from an EMBL/GenBank/DDBJ whole genome shotgun (WGS) entry which is preliminary data.</text>
</comment>
<feature type="compositionally biased region" description="Basic residues" evidence="9">
    <location>
        <begin position="997"/>
        <end position="1023"/>
    </location>
</feature>